<dbReference type="Pfam" id="PF07885">
    <property type="entry name" value="Ion_trans_2"/>
    <property type="match status" value="1"/>
</dbReference>
<comment type="caution">
    <text evidence="2">The sequence shown here is derived from an EMBL/GenBank/DDBJ whole genome shotgun (WGS) entry which is preliminary data.</text>
</comment>
<protein>
    <submittedName>
        <fullName evidence="2">Potassium channel family protein</fullName>
    </submittedName>
</protein>
<accession>A0ABW9B502</accession>
<reference evidence="2 3" key="1">
    <citation type="journal article" date="2024" name="Chem. Sci.">
        <title>Discovery of megapolipeptins by genome mining of a Burkholderiales bacteria collection.</title>
        <authorList>
            <person name="Paulo B.S."/>
            <person name="Recchia M.J.J."/>
            <person name="Lee S."/>
            <person name="Fergusson C.H."/>
            <person name="Romanowski S.B."/>
            <person name="Hernandez A."/>
            <person name="Krull N."/>
            <person name="Liu D.Y."/>
            <person name="Cavanagh H."/>
            <person name="Bos A."/>
            <person name="Gray C.A."/>
            <person name="Murphy B.T."/>
            <person name="Linington R.G."/>
            <person name="Eustaquio A.S."/>
        </authorList>
    </citation>
    <scope>NUCLEOTIDE SEQUENCE [LARGE SCALE GENOMIC DNA]</scope>
    <source>
        <strain evidence="2 3">RL17-350-BIC-A</strain>
    </source>
</reference>
<dbReference type="GO" id="GO:0034220">
    <property type="term" value="P:monoatomic ion transmembrane transport"/>
    <property type="evidence" value="ECO:0007669"/>
    <property type="project" value="UniProtKB-KW"/>
</dbReference>
<dbReference type="EMBL" id="JAQQEZ010000076">
    <property type="protein sequence ID" value="MFM0008002.1"/>
    <property type="molecule type" value="Genomic_DNA"/>
</dbReference>
<evidence type="ECO:0000259" key="1">
    <source>
        <dbReference type="Pfam" id="PF07885"/>
    </source>
</evidence>
<keyword evidence="2" id="KW-0407">Ion channel</keyword>
<organism evidence="2 3">
    <name type="scientific">Paraburkholderia dipogonis</name>
    <dbReference type="NCBI Taxonomy" id="1211383"/>
    <lineage>
        <taxon>Bacteria</taxon>
        <taxon>Pseudomonadati</taxon>
        <taxon>Pseudomonadota</taxon>
        <taxon>Betaproteobacteria</taxon>
        <taxon>Burkholderiales</taxon>
        <taxon>Burkholderiaceae</taxon>
        <taxon>Paraburkholderia</taxon>
    </lineage>
</organism>
<dbReference type="Gene3D" id="1.10.287.70">
    <property type="match status" value="1"/>
</dbReference>
<keyword evidence="2" id="KW-0406">Ion transport</keyword>
<name>A0ABW9B502_9BURK</name>
<feature type="non-terminal residue" evidence="2">
    <location>
        <position position="1"/>
    </location>
</feature>
<feature type="domain" description="Potassium channel" evidence="1">
    <location>
        <begin position="1"/>
        <end position="38"/>
    </location>
</feature>
<sequence>TVGYGGITPHGHATRSLAILEALIGQLYLTIVLARLVSLHVAGNRPDTNRP</sequence>
<keyword evidence="3" id="KW-1185">Reference proteome</keyword>
<keyword evidence="2" id="KW-0813">Transport</keyword>
<proteinExistence type="predicted"/>
<dbReference type="Proteomes" id="UP001629230">
    <property type="component" value="Unassembled WGS sequence"/>
</dbReference>
<evidence type="ECO:0000313" key="3">
    <source>
        <dbReference type="Proteomes" id="UP001629230"/>
    </source>
</evidence>
<gene>
    <name evidence="2" type="ORF">PQR57_44675</name>
</gene>
<dbReference type="SUPFAM" id="SSF81324">
    <property type="entry name" value="Voltage-gated potassium channels"/>
    <property type="match status" value="1"/>
</dbReference>
<dbReference type="RefSeq" id="WP_408182852.1">
    <property type="nucleotide sequence ID" value="NZ_JAQQEZ010000076.1"/>
</dbReference>
<evidence type="ECO:0000313" key="2">
    <source>
        <dbReference type="EMBL" id="MFM0008002.1"/>
    </source>
</evidence>
<dbReference type="InterPro" id="IPR013099">
    <property type="entry name" value="K_chnl_dom"/>
</dbReference>